<feature type="chain" id="PRO_5012249028" description="Translocon-associated protein subunit beta" evidence="2">
    <location>
        <begin position="16"/>
        <end position="186"/>
    </location>
</feature>
<accession>E4XAU5</accession>
<feature type="signal peptide" evidence="2">
    <location>
        <begin position="1"/>
        <end position="15"/>
    </location>
</feature>
<dbReference type="EMBL" id="FN653032">
    <property type="protein sequence ID" value="CBY08626.1"/>
    <property type="molecule type" value="Genomic_DNA"/>
</dbReference>
<dbReference type="GO" id="GO:0005783">
    <property type="term" value="C:endoplasmic reticulum"/>
    <property type="evidence" value="ECO:0007669"/>
    <property type="project" value="TreeGrafter"/>
</dbReference>
<evidence type="ECO:0000313" key="3">
    <source>
        <dbReference type="EMBL" id="CBY08626.1"/>
    </source>
</evidence>
<dbReference type="PANTHER" id="PTHR12861:SF3">
    <property type="entry name" value="TRANSLOCON-ASSOCIATED PROTEIN SUBUNIT BETA"/>
    <property type="match status" value="1"/>
</dbReference>
<dbReference type="Proteomes" id="UP000001307">
    <property type="component" value="Unassembled WGS sequence"/>
</dbReference>
<sequence>MKLFGIFALIGSAFGQEDAQQAPVEARLLISKKTDTKILAENVDMTFTYKIYNIGQSAALDVEFTEENFANDWSIVSGDAKTSWKSIEPDSSVTHEIVVKPSKAGAQNITSAVLNYRPSSDSEETVRSFSSDYGVANIIPENEFLRNHASHGIDWLIFLVLTIPSILFPYMLYNKSVARFTKAKKN</sequence>
<dbReference type="PANTHER" id="PTHR12861">
    <property type="entry name" value="TRANSLOCON-ASSOCIATED PROTEIN, BETA SUBUNIT PRECURSOR TRAP-BETA SIGNAL SEQUENCE RECEPTOR BETA SUBUNIT"/>
    <property type="match status" value="1"/>
</dbReference>
<dbReference type="AlphaFoldDB" id="E4XAU5"/>
<dbReference type="FunCoup" id="E4XAU5">
    <property type="interactions" value="258"/>
</dbReference>
<evidence type="ECO:0000313" key="4">
    <source>
        <dbReference type="Proteomes" id="UP000001307"/>
    </source>
</evidence>
<keyword evidence="1" id="KW-1133">Transmembrane helix</keyword>
<dbReference type="OrthoDB" id="5860827at2759"/>
<evidence type="ECO:0000256" key="2">
    <source>
        <dbReference type="SAM" id="SignalP"/>
    </source>
</evidence>
<reference evidence="3" key="1">
    <citation type="journal article" date="2010" name="Science">
        <title>Plasticity of animal genome architecture unmasked by rapid evolution of a pelagic tunicate.</title>
        <authorList>
            <person name="Denoeud F."/>
            <person name="Henriet S."/>
            <person name="Mungpakdee S."/>
            <person name="Aury J.M."/>
            <person name="Da Silva C."/>
            <person name="Brinkmann H."/>
            <person name="Mikhaleva J."/>
            <person name="Olsen L.C."/>
            <person name="Jubin C."/>
            <person name="Canestro C."/>
            <person name="Bouquet J.M."/>
            <person name="Danks G."/>
            <person name="Poulain J."/>
            <person name="Campsteijn C."/>
            <person name="Adamski M."/>
            <person name="Cross I."/>
            <person name="Yadetie F."/>
            <person name="Muffato M."/>
            <person name="Louis A."/>
            <person name="Butcher S."/>
            <person name="Tsagkogeorga G."/>
            <person name="Konrad A."/>
            <person name="Singh S."/>
            <person name="Jensen M.F."/>
            <person name="Cong E.H."/>
            <person name="Eikeseth-Otteraa H."/>
            <person name="Noel B."/>
            <person name="Anthouard V."/>
            <person name="Porcel B.M."/>
            <person name="Kachouri-Lafond R."/>
            <person name="Nishino A."/>
            <person name="Ugolini M."/>
            <person name="Chourrout P."/>
            <person name="Nishida H."/>
            <person name="Aasland R."/>
            <person name="Huzurbazar S."/>
            <person name="Westhof E."/>
            <person name="Delsuc F."/>
            <person name="Lehrach H."/>
            <person name="Reinhardt R."/>
            <person name="Weissenbach J."/>
            <person name="Roy S.W."/>
            <person name="Artiguenave F."/>
            <person name="Postlethwait J.H."/>
            <person name="Manak J.R."/>
            <person name="Thompson E.M."/>
            <person name="Jaillon O."/>
            <person name="Du Pasquier L."/>
            <person name="Boudinot P."/>
            <person name="Liberles D.A."/>
            <person name="Volff J.N."/>
            <person name="Philippe H."/>
            <person name="Lenhard B."/>
            <person name="Roest Crollius H."/>
            <person name="Wincker P."/>
            <person name="Chourrout D."/>
        </authorList>
    </citation>
    <scope>NUCLEOTIDE SEQUENCE [LARGE SCALE GENOMIC DNA]</scope>
</reference>
<proteinExistence type="predicted"/>
<keyword evidence="2" id="KW-0732">Signal</keyword>
<dbReference type="InParanoid" id="E4XAU5"/>
<keyword evidence="1" id="KW-0472">Membrane</keyword>
<protein>
    <recommendedName>
        <fullName evidence="5">Translocon-associated protein subunit beta</fullName>
    </recommendedName>
</protein>
<feature type="transmembrane region" description="Helical" evidence="1">
    <location>
        <begin position="155"/>
        <end position="173"/>
    </location>
</feature>
<dbReference type="Pfam" id="PF05753">
    <property type="entry name" value="TRAP_beta"/>
    <property type="match status" value="1"/>
</dbReference>
<evidence type="ECO:0000256" key="1">
    <source>
        <dbReference type="SAM" id="Phobius"/>
    </source>
</evidence>
<keyword evidence="4" id="KW-1185">Reference proteome</keyword>
<keyword evidence="1" id="KW-0812">Transmembrane</keyword>
<evidence type="ECO:0008006" key="5">
    <source>
        <dbReference type="Google" id="ProtNLM"/>
    </source>
</evidence>
<organism evidence="3">
    <name type="scientific">Oikopleura dioica</name>
    <name type="common">Tunicate</name>
    <dbReference type="NCBI Taxonomy" id="34765"/>
    <lineage>
        <taxon>Eukaryota</taxon>
        <taxon>Metazoa</taxon>
        <taxon>Chordata</taxon>
        <taxon>Tunicata</taxon>
        <taxon>Appendicularia</taxon>
        <taxon>Copelata</taxon>
        <taxon>Oikopleuridae</taxon>
        <taxon>Oikopleura</taxon>
    </lineage>
</organism>
<gene>
    <name evidence="3" type="ORF">GSOID_T00005208001</name>
</gene>
<name>E4XAU5_OIKDI</name>